<organism evidence="3 4">
    <name type="scientific">Nitrosomonas nitrosa</name>
    <dbReference type="NCBI Taxonomy" id="52442"/>
    <lineage>
        <taxon>Bacteria</taxon>
        <taxon>Pseudomonadati</taxon>
        <taxon>Pseudomonadota</taxon>
        <taxon>Betaproteobacteria</taxon>
        <taxon>Nitrosomonadales</taxon>
        <taxon>Nitrosomonadaceae</taxon>
        <taxon>Nitrosomonas</taxon>
    </lineage>
</organism>
<reference evidence="3" key="1">
    <citation type="submission" date="2021-02" db="EMBL/GenBank/DDBJ databases">
        <authorList>
            <person name="Han P."/>
        </authorList>
    </citation>
    <scope>NUCLEOTIDE SEQUENCE</scope>
    <source>
        <strain evidence="3">Nitrosomonas nitrosa 18-3D</strain>
    </source>
</reference>
<evidence type="ECO:0000313" key="4">
    <source>
        <dbReference type="Proteomes" id="UP000601736"/>
    </source>
</evidence>
<keyword evidence="1" id="KW-0472">Membrane</keyword>
<keyword evidence="1" id="KW-1133">Transmembrane helix</keyword>
<name>A0A8H8YYN2_9PROT</name>
<dbReference type="AlphaFoldDB" id="A0A8H8YYN2"/>
<dbReference type="PANTHER" id="PTHR12277:SF81">
    <property type="entry name" value="PROTEIN ABHD13"/>
    <property type="match status" value="1"/>
</dbReference>
<keyword evidence="1" id="KW-0812">Transmembrane</keyword>
<protein>
    <submittedName>
        <fullName evidence="3">Alpha/beta hydrolase fold containing protein</fullName>
    </submittedName>
</protein>
<gene>
    <name evidence="3" type="ORF">NMYAN_150025</name>
</gene>
<accession>A0A8H8YYN2</accession>
<dbReference type="SUPFAM" id="SSF53474">
    <property type="entry name" value="alpha/beta-Hydrolases"/>
    <property type="match status" value="1"/>
</dbReference>
<dbReference type="Gene3D" id="3.40.50.1820">
    <property type="entry name" value="alpha/beta hydrolase"/>
    <property type="match status" value="1"/>
</dbReference>
<comment type="caution">
    <text evidence="3">The sequence shown here is derived from an EMBL/GenBank/DDBJ whole genome shotgun (WGS) entry which is preliminary data.</text>
</comment>
<keyword evidence="3" id="KW-0378">Hydrolase</keyword>
<evidence type="ECO:0000259" key="2">
    <source>
        <dbReference type="Pfam" id="PF12146"/>
    </source>
</evidence>
<sequence length="338" mass="38174">MYFGACTHHSAPRCDAFAQVKKVGLFTGLYCQAQLAPINAQFDGVMQLAIILMKMMRTKFTRLVILALLSILMLSGCSSLFYYPDKKRLYYDPKVVGYAPEDIFFTDAAQRKLHGWWFPAKKAPAKATIVFFHGNAENLTSHYLQLAWITDEGYNLFIFDFPGYGLSEGKPTPRSCVESGHAAVDWVAKNKSPGGPVIIYGQSMGGIVALRTAIDKKSELNLKLVVADSTFDSFQKIARVKLAHTWLTWPLQPLSYLLFSDRWAPQDLAAISPIPVLVIHGQKDIVVEPELGEIIFDKLADPKTFWRIPEGAHTDVFWRHDREYRAKFITFLEKLAHP</sequence>
<dbReference type="EMBL" id="CAJNAP010000007">
    <property type="protein sequence ID" value="CAE6496910.1"/>
    <property type="molecule type" value="Genomic_DNA"/>
</dbReference>
<feature type="domain" description="Serine aminopeptidase S33" evidence="2">
    <location>
        <begin position="124"/>
        <end position="240"/>
    </location>
</feature>
<dbReference type="Pfam" id="PF12146">
    <property type="entry name" value="Hydrolase_4"/>
    <property type="match status" value="1"/>
</dbReference>
<dbReference type="Proteomes" id="UP000601736">
    <property type="component" value="Unassembled WGS sequence"/>
</dbReference>
<evidence type="ECO:0000313" key="3">
    <source>
        <dbReference type="EMBL" id="CAE6496910.1"/>
    </source>
</evidence>
<feature type="transmembrane region" description="Helical" evidence="1">
    <location>
        <begin position="63"/>
        <end position="83"/>
    </location>
</feature>
<dbReference type="GO" id="GO:0016787">
    <property type="term" value="F:hydrolase activity"/>
    <property type="evidence" value="ECO:0007669"/>
    <property type="project" value="UniProtKB-KW"/>
</dbReference>
<dbReference type="InterPro" id="IPR029058">
    <property type="entry name" value="AB_hydrolase_fold"/>
</dbReference>
<proteinExistence type="predicted"/>
<dbReference type="InterPro" id="IPR022742">
    <property type="entry name" value="Hydrolase_4"/>
</dbReference>
<dbReference type="PANTHER" id="PTHR12277">
    <property type="entry name" value="ALPHA/BETA HYDROLASE DOMAIN-CONTAINING PROTEIN"/>
    <property type="match status" value="1"/>
</dbReference>
<evidence type="ECO:0000256" key="1">
    <source>
        <dbReference type="SAM" id="Phobius"/>
    </source>
</evidence>